<dbReference type="RefSeq" id="WP_346053517.1">
    <property type="nucleotide sequence ID" value="NZ_JAYGII010000084.1"/>
</dbReference>
<dbReference type="GO" id="GO:0045333">
    <property type="term" value="P:cellular respiration"/>
    <property type="evidence" value="ECO:0007669"/>
    <property type="project" value="InterPro"/>
</dbReference>
<protein>
    <submittedName>
        <fullName evidence="4">Type II toxin-antitoxin system RatA family toxin</fullName>
    </submittedName>
</protein>
<dbReference type="Gene3D" id="3.30.530.20">
    <property type="match status" value="1"/>
</dbReference>
<evidence type="ECO:0000259" key="3">
    <source>
        <dbReference type="Pfam" id="PF03364"/>
    </source>
</evidence>
<dbReference type="SUPFAM" id="SSF55961">
    <property type="entry name" value="Bet v1-like"/>
    <property type="match status" value="1"/>
</dbReference>
<dbReference type="EMBL" id="JAYGII010000084">
    <property type="protein sequence ID" value="MEA5446900.1"/>
    <property type="molecule type" value="Genomic_DNA"/>
</dbReference>
<dbReference type="CDD" id="cd07813">
    <property type="entry name" value="COQ10p_like"/>
    <property type="match status" value="1"/>
</dbReference>
<name>A0AAP6JH42_9GAMM</name>
<dbReference type="GO" id="GO:0048039">
    <property type="term" value="F:ubiquinone binding"/>
    <property type="evidence" value="ECO:0007669"/>
    <property type="project" value="InterPro"/>
</dbReference>
<dbReference type="InterPro" id="IPR023393">
    <property type="entry name" value="START-like_dom_sf"/>
</dbReference>
<dbReference type="InterPro" id="IPR044996">
    <property type="entry name" value="COQ10-like"/>
</dbReference>
<keyword evidence="2" id="KW-1277">Toxin-antitoxin system</keyword>
<feature type="domain" description="Coenzyme Q-binding protein COQ10 START" evidence="3">
    <location>
        <begin position="10"/>
        <end position="134"/>
    </location>
</feature>
<sequence>MRKVQREALVPFSAQAMFELVNDIESYPQFLPWCRDAKVLSREEHELTASLTLAKGGIHRSFTTRNSMEPGQLIDIRLVDGPFRHLEGEWRFEALREDASKVKLDMSFEVSSGVLSAVLGPVFHQIANSLVDAFVRRAHQVHGRG</sequence>
<dbReference type="Proteomes" id="UP001302316">
    <property type="component" value="Unassembled WGS sequence"/>
</dbReference>
<reference evidence="4 5" key="1">
    <citation type="submission" date="2023-12" db="EMBL/GenBank/DDBJ databases">
        <title>Whole-genome sequencing of halo(alkali)philic microorganisms from hypersaline lakes.</title>
        <authorList>
            <person name="Sorokin D.Y."/>
            <person name="Merkel A.Y."/>
            <person name="Messina E."/>
            <person name="Yakimov M."/>
        </authorList>
    </citation>
    <scope>NUCLEOTIDE SEQUENCE [LARGE SCALE GENOMIC DNA]</scope>
    <source>
        <strain evidence="4 5">AB-CW1</strain>
    </source>
</reference>
<evidence type="ECO:0000256" key="2">
    <source>
        <dbReference type="ARBA" id="ARBA00022649"/>
    </source>
</evidence>
<comment type="similarity">
    <text evidence="1">Belongs to the ribosome association toxin RatA family.</text>
</comment>
<comment type="caution">
    <text evidence="4">The sequence shown here is derived from an EMBL/GenBank/DDBJ whole genome shotgun (WGS) entry which is preliminary data.</text>
</comment>
<dbReference type="PANTHER" id="PTHR12901">
    <property type="entry name" value="SPERM PROTEIN HOMOLOG"/>
    <property type="match status" value="1"/>
</dbReference>
<evidence type="ECO:0000313" key="4">
    <source>
        <dbReference type="EMBL" id="MEA5446900.1"/>
    </source>
</evidence>
<accession>A0AAP6JH42</accession>
<dbReference type="Pfam" id="PF03364">
    <property type="entry name" value="Polyketide_cyc"/>
    <property type="match status" value="1"/>
</dbReference>
<organism evidence="4 5">
    <name type="scientific">Natronospira elongata</name>
    <dbReference type="NCBI Taxonomy" id="3110268"/>
    <lineage>
        <taxon>Bacteria</taxon>
        <taxon>Pseudomonadati</taxon>
        <taxon>Pseudomonadota</taxon>
        <taxon>Gammaproteobacteria</taxon>
        <taxon>Natronospirales</taxon>
        <taxon>Natronospiraceae</taxon>
        <taxon>Natronospira</taxon>
    </lineage>
</organism>
<dbReference type="AlphaFoldDB" id="A0AAP6JH42"/>
<keyword evidence="5" id="KW-1185">Reference proteome</keyword>
<evidence type="ECO:0000256" key="1">
    <source>
        <dbReference type="ARBA" id="ARBA00008918"/>
    </source>
</evidence>
<gene>
    <name evidence="4" type="ORF">VCB98_13815</name>
</gene>
<dbReference type="InterPro" id="IPR005031">
    <property type="entry name" value="COQ10_START"/>
</dbReference>
<evidence type="ECO:0000313" key="5">
    <source>
        <dbReference type="Proteomes" id="UP001302316"/>
    </source>
</evidence>
<dbReference type="PANTHER" id="PTHR12901:SF10">
    <property type="entry name" value="COENZYME Q-BINDING PROTEIN COQ10, MITOCHONDRIAL"/>
    <property type="match status" value="1"/>
</dbReference>
<proteinExistence type="inferred from homology"/>